<evidence type="ECO:0000313" key="2">
    <source>
        <dbReference type="Proteomes" id="UP000032568"/>
    </source>
</evidence>
<sequence>MRIPENYPQQLSDILDLHVDCELLPSWYCVNFLNIKAEFNRFLNNLELHQARIADFLAAHCPMAITAIFWP</sequence>
<keyword evidence="2" id="KW-1185">Reference proteome</keyword>
<accession>A0AAE9YS49</accession>
<dbReference type="RefSeq" id="WP_044835296.1">
    <property type="nucleotide sequence ID" value="NZ_CP059735.1"/>
</dbReference>
<reference evidence="1 2" key="1">
    <citation type="journal article" date="2015" name="Genome Announc.">
        <title>Draft Genome Sequences of Marine Isolates of Thalassomonas viridans and Thalassomonas actiniarum.</title>
        <authorList>
            <person name="Olonade I."/>
            <person name="van Zyl L.J."/>
            <person name="Trindade M."/>
        </authorList>
    </citation>
    <scope>NUCLEOTIDE SEQUENCE [LARGE SCALE GENOMIC DNA]</scope>
    <source>
        <strain evidence="1 2">A5K-106</strain>
    </source>
</reference>
<dbReference type="AlphaFoldDB" id="A0AAE9YS49"/>
<dbReference type="KEGG" id="tact:SG35_000840"/>
<organism evidence="1 2">
    <name type="scientific">Thalassomonas actiniarum</name>
    <dbReference type="NCBI Taxonomy" id="485447"/>
    <lineage>
        <taxon>Bacteria</taxon>
        <taxon>Pseudomonadati</taxon>
        <taxon>Pseudomonadota</taxon>
        <taxon>Gammaproteobacteria</taxon>
        <taxon>Alteromonadales</taxon>
        <taxon>Colwelliaceae</taxon>
        <taxon>Thalassomonas</taxon>
    </lineage>
</organism>
<dbReference type="EMBL" id="CP059735">
    <property type="protein sequence ID" value="WDD99269.1"/>
    <property type="molecule type" value="Genomic_DNA"/>
</dbReference>
<reference evidence="1 2" key="2">
    <citation type="journal article" date="2022" name="Mar. Drugs">
        <title>Bioassay-Guided Fractionation Leads to the Detection of Cholic Acid Generated by the Rare Thalassomonas sp.</title>
        <authorList>
            <person name="Pheiffer F."/>
            <person name="Schneider Y.K."/>
            <person name="Hansen E.H."/>
            <person name="Andersen J.H."/>
            <person name="Isaksson J."/>
            <person name="Busche T."/>
            <person name="R C."/>
            <person name="Kalinowski J."/>
            <person name="Zyl L.V."/>
            <person name="Trindade M."/>
        </authorList>
    </citation>
    <scope>NUCLEOTIDE SEQUENCE [LARGE SCALE GENOMIC DNA]</scope>
    <source>
        <strain evidence="1 2">A5K-106</strain>
    </source>
</reference>
<proteinExistence type="predicted"/>
<gene>
    <name evidence="1" type="ORF">SG35_000840</name>
</gene>
<name>A0AAE9YS49_9GAMM</name>
<evidence type="ECO:0000313" key="1">
    <source>
        <dbReference type="EMBL" id="WDD99269.1"/>
    </source>
</evidence>
<protein>
    <submittedName>
        <fullName evidence="1">Uncharacterized protein</fullName>
    </submittedName>
</protein>
<dbReference type="Proteomes" id="UP000032568">
    <property type="component" value="Chromosome"/>
</dbReference>